<comment type="similarity">
    <text evidence="2">Belongs to the CPA3 antiporters (TC 2.A.63) subunit B family.</text>
</comment>
<evidence type="ECO:0000256" key="1">
    <source>
        <dbReference type="ARBA" id="ARBA00004651"/>
    </source>
</evidence>
<dbReference type="Pfam" id="PF04039">
    <property type="entry name" value="MnhB"/>
    <property type="match status" value="1"/>
</dbReference>
<evidence type="ECO:0000256" key="5">
    <source>
        <dbReference type="ARBA" id="ARBA00022989"/>
    </source>
</evidence>
<feature type="transmembrane region" description="Helical" evidence="7">
    <location>
        <begin position="54"/>
        <end position="74"/>
    </location>
</feature>
<feature type="transmembrane region" description="Helical" evidence="7">
    <location>
        <begin position="149"/>
        <end position="167"/>
    </location>
</feature>
<dbReference type="InterPro" id="IPR050622">
    <property type="entry name" value="CPA3_antiporter_subunitB"/>
</dbReference>
<organism evidence="10 11">
    <name type="scientific">Rhodococcus rhodnii</name>
    <dbReference type="NCBI Taxonomy" id="38312"/>
    <lineage>
        <taxon>Bacteria</taxon>
        <taxon>Bacillati</taxon>
        <taxon>Actinomycetota</taxon>
        <taxon>Actinomycetes</taxon>
        <taxon>Mycobacteriales</taxon>
        <taxon>Nocardiaceae</taxon>
        <taxon>Rhodococcus</taxon>
    </lineage>
</organism>
<dbReference type="PANTHER" id="PTHR33932">
    <property type="entry name" value="NA(+)/H(+) ANTIPORTER SUBUNIT B"/>
    <property type="match status" value="1"/>
</dbReference>
<reference evidence="10 11" key="1">
    <citation type="submission" date="2018-07" db="EMBL/GenBank/DDBJ databases">
        <title>Genome sequence of Rhodococcus rhodnii ATCC 35071 from Rhodnius prolixus.</title>
        <authorList>
            <person name="Patel V."/>
            <person name="Vogel K.J."/>
        </authorList>
    </citation>
    <scope>NUCLEOTIDE SEQUENCE [LARGE SCALE GENOMIC DNA]</scope>
    <source>
        <strain evidence="10 11">ATCC 35071</strain>
    </source>
</reference>
<evidence type="ECO:0000256" key="3">
    <source>
        <dbReference type="ARBA" id="ARBA00022475"/>
    </source>
</evidence>
<gene>
    <name evidence="10" type="ORF">DW322_04055</name>
</gene>
<keyword evidence="6 7" id="KW-0472">Membrane</keyword>
<comment type="subcellular location">
    <subcellularLocation>
        <location evidence="1">Cell membrane</location>
        <topology evidence="1">Multi-pass membrane protein</topology>
    </subcellularLocation>
</comment>
<dbReference type="AlphaFoldDB" id="A0A6P2C9X2"/>
<evidence type="ECO:0000256" key="7">
    <source>
        <dbReference type="SAM" id="Phobius"/>
    </source>
</evidence>
<evidence type="ECO:0000313" key="11">
    <source>
        <dbReference type="Proteomes" id="UP000471120"/>
    </source>
</evidence>
<feature type="domain" description="MrpA C-terminal/MbhD" evidence="9">
    <location>
        <begin position="13"/>
        <end position="77"/>
    </location>
</feature>
<dbReference type="RefSeq" id="WP_010840475.1">
    <property type="nucleotide sequence ID" value="NZ_QRCM01000001.1"/>
</dbReference>
<comment type="caution">
    <text evidence="10">The sequence shown here is derived from an EMBL/GenBank/DDBJ whole genome shotgun (WGS) entry which is preliminary data.</text>
</comment>
<evidence type="ECO:0000256" key="6">
    <source>
        <dbReference type="ARBA" id="ARBA00023136"/>
    </source>
</evidence>
<dbReference type="PANTHER" id="PTHR33932:SF4">
    <property type="entry name" value="NA(+)_H(+) ANTIPORTER SUBUNIT B"/>
    <property type="match status" value="1"/>
</dbReference>
<dbReference type="EMBL" id="QRCM01000001">
    <property type="protein sequence ID" value="TXG89547.1"/>
    <property type="molecule type" value="Genomic_DNA"/>
</dbReference>
<dbReference type="Pfam" id="PF13244">
    <property type="entry name" value="MbhD"/>
    <property type="match status" value="1"/>
</dbReference>
<feature type="transmembrane region" description="Helical" evidence="7">
    <location>
        <begin position="214"/>
        <end position="234"/>
    </location>
</feature>
<keyword evidence="5 7" id="KW-1133">Transmembrane helix</keyword>
<keyword evidence="3" id="KW-1003">Cell membrane</keyword>
<feature type="transmembrane region" description="Helical" evidence="7">
    <location>
        <begin position="30"/>
        <end position="48"/>
    </location>
</feature>
<evidence type="ECO:0000259" key="8">
    <source>
        <dbReference type="Pfam" id="PF04039"/>
    </source>
</evidence>
<dbReference type="Proteomes" id="UP000471120">
    <property type="component" value="Unassembled WGS sequence"/>
</dbReference>
<evidence type="ECO:0000256" key="2">
    <source>
        <dbReference type="ARBA" id="ARBA00009425"/>
    </source>
</evidence>
<keyword evidence="4 7" id="KW-0812">Transmembrane</keyword>
<dbReference type="InterPro" id="IPR007182">
    <property type="entry name" value="MnhB"/>
</dbReference>
<name>A0A6P2C9X2_9NOCA</name>
<feature type="transmembrane region" description="Helical" evidence="7">
    <location>
        <begin position="86"/>
        <end position="111"/>
    </location>
</feature>
<feature type="transmembrane region" description="Helical" evidence="7">
    <location>
        <begin position="277"/>
        <end position="301"/>
    </location>
</feature>
<sequence>MIANVLDAALWVAALATAATATLTRRRTTAAAMFLVLGLVVALVWARLGAPDIALAEAAIASGVTGALLIAAVTEFPTPDEQRRRPLLGALELVVGVAVVIVLSVTFVVALRDGRGADRLGEEALDDVANTPVSHPITAVLLDFRTYDTLLEIAVLAAAAIAALAFHRGGRLDAVGRVSEPGPVLTSYVRIVVPLLFVVAAWVLVAGSTRTGGAFQSGAIAAGALVLLHLGGFGRAVPTGRWLRPIAFVGLGVFIATAVLTYVFGDGWLVMDEPWGGSVILGVEAALTVSIAIALAGLLLAGSPDRPADDESRAHEHGSRR</sequence>
<evidence type="ECO:0000259" key="9">
    <source>
        <dbReference type="Pfam" id="PF13244"/>
    </source>
</evidence>
<feature type="transmembrane region" description="Helical" evidence="7">
    <location>
        <begin position="188"/>
        <end position="208"/>
    </location>
</feature>
<feature type="transmembrane region" description="Helical" evidence="7">
    <location>
        <begin position="246"/>
        <end position="265"/>
    </location>
</feature>
<feature type="domain" description="Na+/H+ antiporter MnhB subunit-related protein" evidence="8">
    <location>
        <begin position="185"/>
        <end position="299"/>
    </location>
</feature>
<dbReference type="InterPro" id="IPR025383">
    <property type="entry name" value="MrpA_C/MbhD"/>
</dbReference>
<accession>A0A6P2C9X2</accession>
<proteinExistence type="inferred from homology"/>
<dbReference type="GO" id="GO:0005886">
    <property type="term" value="C:plasma membrane"/>
    <property type="evidence" value="ECO:0007669"/>
    <property type="project" value="UniProtKB-SubCell"/>
</dbReference>
<evidence type="ECO:0000256" key="4">
    <source>
        <dbReference type="ARBA" id="ARBA00022692"/>
    </source>
</evidence>
<protein>
    <submittedName>
        <fullName evidence="10">DUF4040 domain-containing protein</fullName>
    </submittedName>
</protein>
<evidence type="ECO:0000313" key="10">
    <source>
        <dbReference type="EMBL" id="TXG89547.1"/>
    </source>
</evidence>